<proteinExistence type="predicted"/>
<dbReference type="EMBL" id="SMZX01000003">
    <property type="protein sequence ID" value="TDL42211.1"/>
    <property type="molecule type" value="Genomic_DNA"/>
</dbReference>
<dbReference type="Proteomes" id="UP000295633">
    <property type="component" value="Unassembled WGS sequence"/>
</dbReference>
<gene>
    <name evidence="1" type="ORF">E2R54_14645</name>
</gene>
<evidence type="ECO:0000313" key="2">
    <source>
        <dbReference type="Proteomes" id="UP000295633"/>
    </source>
</evidence>
<evidence type="ECO:0000313" key="1">
    <source>
        <dbReference type="EMBL" id="TDL42211.1"/>
    </source>
</evidence>
<dbReference type="RefSeq" id="WP_133400305.1">
    <property type="nucleotide sequence ID" value="NZ_SMZX01000003.1"/>
</dbReference>
<name>A0A4R5YBL2_9MICO</name>
<organism evidence="1 2">
    <name type="scientific">Microbacterium oleivorans</name>
    <dbReference type="NCBI Taxonomy" id="273677"/>
    <lineage>
        <taxon>Bacteria</taxon>
        <taxon>Bacillati</taxon>
        <taxon>Actinomycetota</taxon>
        <taxon>Actinomycetes</taxon>
        <taxon>Micrococcales</taxon>
        <taxon>Microbacteriaceae</taxon>
        <taxon>Microbacterium</taxon>
    </lineage>
</organism>
<sequence>MAEFRGTSYARAVREWEPLDWWRLEARALHHLPSVRRSLAAFAPPGAWRDLPKDAAPAWGCL</sequence>
<protein>
    <submittedName>
        <fullName evidence="1">Uncharacterized protein</fullName>
    </submittedName>
</protein>
<reference evidence="1 2" key="1">
    <citation type="submission" date="2019-03" db="EMBL/GenBank/DDBJ databases">
        <title>Genome Sequencing and Assembly of Various Microbes Isolated from Partially Reclaimed Soil and Acid Mine Drainage (AMD) Site.</title>
        <authorList>
            <person name="Steinbock B."/>
            <person name="Bechtold R."/>
            <person name="Sevigny J.L."/>
            <person name="Thomas D."/>
            <person name="Cuthill L.R."/>
            <person name="Aveiro Johannsen E.J."/>
            <person name="Thomas K."/>
            <person name="Ghosh A."/>
        </authorList>
    </citation>
    <scope>NUCLEOTIDE SEQUENCE [LARGE SCALE GENOMIC DNA]</scope>
    <source>
        <strain evidence="1 2">F-B2</strain>
    </source>
</reference>
<dbReference type="AlphaFoldDB" id="A0A4R5YBL2"/>
<comment type="caution">
    <text evidence="1">The sequence shown here is derived from an EMBL/GenBank/DDBJ whole genome shotgun (WGS) entry which is preliminary data.</text>
</comment>
<accession>A0A4R5YBL2</accession>